<dbReference type="Proteomes" id="UP001187192">
    <property type="component" value="Unassembled WGS sequence"/>
</dbReference>
<reference evidence="2" key="1">
    <citation type="submission" date="2023-07" db="EMBL/GenBank/DDBJ databases">
        <title>draft genome sequence of fig (Ficus carica).</title>
        <authorList>
            <person name="Takahashi T."/>
            <person name="Nishimura K."/>
        </authorList>
    </citation>
    <scope>NUCLEOTIDE SEQUENCE</scope>
</reference>
<protein>
    <submittedName>
        <fullName evidence="2">Uncharacterized protein</fullName>
    </submittedName>
</protein>
<proteinExistence type="predicted"/>
<name>A0AA87ZK26_FICCA</name>
<dbReference type="AlphaFoldDB" id="A0AA87ZK26"/>
<evidence type="ECO:0000313" key="3">
    <source>
        <dbReference type="Proteomes" id="UP001187192"/>
    </source>
</evidence>
<evidence type="ECO:0000313" key="2">
    <source>
        <dbReference type="EMBL" id="GMN34759.1"/>
    </source>
</evidence>
<feature type="region of interest" description="Disordered" evidence="1">
    <location>
        <begin position="1"/>
        <end position="56"/>
    </location>
</feature>
<evidence type="ECO:0000256" key="1">
    <source>
        <dbReference type="SAM" id="MobiDB-lite"/>
    </source>
</evidence>
<sequence>MRNVTDMGKAPPTGNPRPLSRFYLSEDGNGDEDDFGGGDGDGKAFPGPAPSPLPTLYESQTSLALSSKKVFLHSLQRLSKFREW</sequence>
<comment type="caution">
    <text evidence="2">The sequence shown here is derived from an EMBL/GenBank/DDBJ whole genome shotgun (WGS) entry which is preliminary data.</text>
</comment>
<keyword evidence="3" id="KW-1185">Reference proteome</keyword>
<organism evidence="2 3">
    <name type="scientific">Ficus carica</name>
    <name type="common">Common fig</name>
    <dbReference type="NCBI Taxonomy" id="3494"/>
    <lineage>
        <taxon>Eukaryota</taxon>
        <taxon>Viridiplantae</taxon>
        <taxon>Streptophyta</taxon>
        <taxon>Embryophyta</taxon>
        <taxon>Tracheophyta</taxon>
        <taxon>Spermatophyta</taxon>
        <taxon>Magnoliopsida</taxon>
        <taxon>eudicotyledons</taxon>
        <taxon>Gunneridae</taxon>
        <taxon>Pentapetalae</taxon>
        <taxon>rosids</taxon>
        <taxon>fabids</taxon>
        <taxon>Rosales</taxon>
        <taxon>Moraceae</taxon>
        <taxon>Ficeae</taxon>
        <taxon>Ficus</taxon>
    </lineage>
</organism>
<accession>A0AA87ZK26</accession>
<dbReference type="EMBL" id="BTGU01000005">
    <property type="protein sequence ID" value="GMN34759.1"/>
    <property type="molecule type" value="Genomic_DNA"/>
</dbReference>
<gene>
    <name evidence="2" type="ORF">TIFTF001_004877</name>
</gene>